<dbReference type="InterPro" id="IPR001878">
    <property type="entry name" value="Znf_CCHC"/>
</dbReference>
<dbReference type="SUPFAM" id="SSF56672">
    <property type="entry name" value="DNA/RNA polymerases"/>
    <property type="match status" value="1"/>
</dbReference>
<dbReference type="InterPro" id="IPR025724">
    <property type="entry name" value="GAG-pre-integrase_dom"/>
</dbReference>
<feature type="domain" description="Integrase catalytic" evidence="5">
    <location>
        <begin position="437"/>
        <end position="608"/>
    </location>
</feature>
<dbReference type="Pfam" id="PF22936">
    <property type="entry name" value="Pol_BBD"/>
    <property type="match status" value="1"/>
</dbReference>
<feature type="compositionally biased region" description="Basic residues" evidence="3">
    <location>
        <begin position="192"/>
        <end position="201"/>
    </location>
</feature>
<feature type="region of interest" description="Disordered" evidence="3">
    <location>
        <begin position="659"/>
        <end position="692"/>
    </location>
</feature>
<dbReference type="InterPro" id="IPR013103">
    <property type="entry name" value="RVT_2"/>
</dbReference>
<evidence type="ECO:0000259" key="4">
    <source>
        <dbReference type="PROSITE" id="PS50158"/>
    </source>
</evidence>
<dbReference type="InterPro" id="IPR036875">
    <property type="entry name" value="Znf_CCHC_sf"/>
</dbReference>
<dbReference type="PROSITE" id="PS50158">
    <property type="entry name" value="ZF_CCHC"/>
    <property type="match status" value="1"/>
</dbReference>
<dbReference type="Pfam" id="PF14223">
    <property type="entry name" value="Retrotran_gag_2"/>
    <property type="match status" value="1"/>
</dbReference>
<dbReference type="EMBL" id="OIVN01000073">
    <property type="protein sequence ID" value="SPC73751.1"/>
    <property type="molecule type" value="Genomic_DNA"/>
</dbReference>
<feature type="domain" description="CCHC-type" evidence="4">
    <location>
        <begin position="203"/>
        <end position="219"/>
    </location>
</feature>
<keyword evidence="2" id="KW-0862">Zinc</keyword>
<dbReference type="Pfam" id="PF07727">
    <property type="entry name" value="RVT_2"/>
    <property type="match status" value="1"/>
</dbReference>
<organism evidence="6">
    <name type="scientific">Fagus sylvatica</name>
    <name type="common">Beechnut</name>
    <dbReference type="NCBI Taxonomy" id="28930"/>
    <lineage>
        <taxon>Eukaryota</taxon>
        <taxon>Viridiplantae</taxon>
        <taxon>Streptophyta</taxon>
        <taxon>Embryophyta</taxon>
        <taxon>Tracheophyta</taxon>
        <taxon>Spermatophyta</taxon>
        <taxon>Magnoliopsida</taxon>
        <taxon>eudicotyledons</taxon>
        <taxon>Gunneridae</taxon>
        <taxon>Pentapetalae</taxon>
        <taxon>rosids</taxon>
        <taxon>fabids</taxon>
        <taxon>Fagales</taxon>
        <taxon>Fagaceae</taxon>
        <taxon>Fagus</taxon>
    </lineage>
</organism>
<feature type="compositionally biased region" description="Basic and acidic residues" evidence="3">
    <location>
        <begin position="667"/>
        <end position="684"/>
    </location>
</feature>
<keyword evidence="2" id="KW-0479">Metal-binding</keyword>
<dbReference type="InterPro" id="IPR036397">
    <property type="entry name" value="RNaseH_sf"/>
</dbReference>
<dbReference type="SUPFAM" id="SSF57756">
    <property type="entry name" value="Retrovirus zinc finger-like domains"/>
    <property type="match status" value="1"/>
</dbReference>
<dbReference type="InterPro" id="IPR001584">
    <property type="entry name" value="Integrase_cat-core"/>
</dbReference>
<dbReference type="GO" id="GO:0004523">
    <property type="term" value="F:RNA-DNA hybrid ribonuclease activity"/>
    <property type="evidence" value="ECO:0007669"/>
    <property type="project" value="InterPro"/>
</dbReference>
<dbReference type="CDD" id="cd09272">
    <property type="entry name" value="RNase_HI_RT_Ty1"/>
    <property type="match status" value="1"/>
</dbReference>
<gene>
    <name evidence="6" type="ORF">FSB_LOCUS1633</name>
</gene>
<dbReference type="SMART" id="SM00343">
    <property type="entry name" value="ZnF_C2HC"/>
    <property type="match status" value="1"/>
</dbReference>
<dbReference type="GO" id="GO:0015074">
    <property type="term" value="P:DNA integration"/>
    <property type="evidence" value="ECO:0007669"/>
    <property type="project" value="InterPro"/>
</dbReference>
<keyword evidence="1" id="KW-0378">Hydrolase</keyword>
<keyword evidence="2" id="KW-0863">Zinc-finger</keyword>
<dbReference type="Pfam" id="PF00665">
    <property type="entry name" value="rve"/>
    <property type="match status" value="1"/>
</dbReference>
<dbReference type="GO" id="GO:0003676">
    <property type="term" value="F:nucleic acid binding"/>
    <property type="evidence" value="ECO:0007669"/>
    <property type="project" value="InterPro"/>
</dbReference>
<dbReference type="InterPro" id="IPR012337">
    <property type="entry name" value="RNaseH-like_sf"/>
</dbReference>
<feature type="region of interest" description="Disordered" evidence="3">
    <location>
        <begin position="175"/>
        <end position="201"/>
    </location>
</feature>
<dbReference type="InterPro" id="IPR054722">
    <property type="entry name" value="PolX-like_BBD"/>
</dbReference>
<evidence type="ECO:0000256" key="1">
    <source>
        <dbReference type="ARBA" id="ARBA00022750"/>
    </source>
</evidence>
<dbReference type="Gene3D" id="4.10.60.10">
    <property type="entry name" value="Zinc finger, CCHC-type"/>
    <property type="match status" value="1"/>
</dbReference>
<accession>A0A2N9EGG0</accession>
<dbReference type="Pfam" id="PF00098">
    <property type="entry name" value="zf-CCHC"/>
    <property type="match status" value="1"/>
</dbReference>
<dbReference type="PANTHER" id="PTHR48475">
    <property type="entry name" value="RIBONUCLEASE H"/>
    <property type="match status" value="1"/>
</dbReference>
<feature type="compositionally biased region" description="Basic and acidic residues" evidence="3">
    <location>
        <begin position="177"/>
        <end position="191"/>
    </location>
</feature>
<evidence type="ECO:0000313" key="6">
    <source>
        <dbReference type="EMBL" id="SPC73751.1"/>
    </source>
</evidence>
<sequence>MAINASIATVGLVKFDGTGNFGLWQRRVKDLLVQQGLVKALYGKTKKPEKMTDDEWEELDMKAVSTIRLLLADEVMYDVMEENSTAGIWLNLEKRYMSKSLTTKLHLKQKLYGLKMTEGDDAPNLPPGFLRTLGDDPTLRKRNSGIRRSFRALLDHYQRKYKDLAESSGEGLVVKGYQDRGRKKDKDDKSARGRSKSKSKTVKCFKCQKKGHMKRECPEWNKGKEESSTSVNVVADSESDGDMLSVSSSTDGLNNSWLLDSACSFHVTPHRNWFDTYRSINCGSVRMGNDATCTIIGMGTIKIKMSDGVVRTLEEVRHIPDMRKNLISLGTLDSKGYSYKSENGIMKVSKGAMVVMTGQKISSNVYKLLGNTILGGVAAVAESEDDDTLLWHMRLGHMSERGMRELHKRNLLTGIKSCKLDFCKYCIMGKQCRVRFKTATHKTKGILDYVHSDIWGPVRTPSKGGAQYFMSFIDDYSRKAWVYFLKNKSEAFAKFKIWKAEVENQTGRKIKCLRTDNGTEYRDGDFLKFCEEYGIKRHFIVRKTPQQNGVAERLNRTFTETARCLRLNAELPKIFWAEAVDMACYIINRSPRVALDGKVAEEKGVKGYKLWDPVAQKVVISRDVVFDEKSMTKAFKEEKSQAAESSNNIGRSTVQVELDELESQSDEEPHSNDQEQDSTRSDRPKRNKRPPVRYGFEDLVSYALLTSSEDPSTFQEAIESSEKDKWMEAMVEENESLSKNKTWELTELPKGKKPIGCKWVFKKKEAVSEKEGERFKARLVAKGYSQRHGIDYDEVFSPVVRHTSIRAVLALVADQDLELEQLDVKTAFLHGNLEEEIFMVQPEGFKQPGTENLVCRLKKSLYGLKQSPRQWYKRFDSYMIQIGYTRCEYDCCVYVRILKDGSYIFLLLYVDDMLIAAKSMCEVNRLKSLLHKEFEMKDLGAAKKILGMEIRRDRGARKLWLSQKNYIRKVLEKFSMLDAKPVSTPLANHFRLSGSQCPKNEEEIENMSKVPYASAVGCLMYAMVCTRPDLAHAVSTVSRYMANPGREHWNAVKWIFRYLKGTAEHGILFSRQPGTNSVVGYVDADYAGEVDDRRSTTGYVFTLSGGPICWKSTLQSIVAMSTTETEYMAVAEAAKEALWLKGLVKELGLNQGGVQMHCDRDIVLEKVHTSENAADMLTKPLPQPSSSIAWTWSMLAACDSPLGLRWRRWRSSFVRLDQFKSRWRFVESPEIPLRWSYPPIGMIKLNVDALVLTDHTNLAVVAGDDQGQALKAWSKEYILCQPMQAESSAILWASNLAKPERFENIVVEGDANVCFDALNGNSWAAHWDASAIILQKLRHILLAHQVLVIARMDPLKYLFEKPALTEKLSRCFILLVELDLTYVAKNAVKGRVIAEHCSRHPVGVLFIAPDGVHISLSVKLDFVATNNVAEYEACIVGLKALLAINVKEIPEGIFIQPIEIERREVPAHEREVYVLDDEINDGKPWYYDICNFVEDETYPEGADRKDRKALREEAERLIKEVHQGVCGPHMNGRMLAKKIIHSNLNHLPLRELYNMTLPWPFSIWGIDIIGKITPKSSNEHEFILVAIDYFTKWVEAASFSVLKAKHVRTLHKYSVKHHKSSPYRPQTNGAMKSANKNVKVILEKTIERYQDWEDKLPFALWGYRTSIRTSIGMTPYSLVYGLEAVLPAEMEAKYLRKILESQIPEVEWVKALI</sequence>
<dbReference type="PROSITE" id="PS50994">
    <property type="entry name" value="INTEGRASE"/>
    <property type="match status" value="1"/>
</dbReference>
<evidence type="ECO:0000256" key="2">
    <source>
        <dbReference type="PROSITE-ProRule" id="PRU00047"/>
    </source>
</evidence>
<reference evidence="6" key="1">
    <citation type="submission" date="2018-02" db="EMBL/GenBank/DDBJ databases">
        <authorList>
            <person name="Cohen D.B."/>
            <person name="Kent A.D."/>
        </authorList>
    </citation>
    <scope>NUCLEOTIDE SEQUENCE</scope>
</reference>
<evidence type="ECO:0000259" key="5">
    <source>
        <dbReference type="PROSITE" id="PS50994"/>
    </source>
</evidence>
<keyword evidence="1" id="KW-0064">Aspartyl protease</keyword>
<protein>
    <submittedName>
        <fullName evidence="6">Uncharacterized protein</fullName>
    </submittedName>
</protein>
<dbReference type="Gene3D" id="3.30.420.10">
    <property type="entry name" value="Ribonuclease H-like superfamily/Ribonuclease H"/>
    <property type="match status" value="3"/>
</dbReference>
<dbReference type="InterPro" id="IPR043502">
    <property type="entry name" value="DNA/RNA_pol_sf"/>
</dbReference>
<dbReference type="InterPro" id="IPR002156">
    <property type="entry name" value="RNaseH_domain"/>
</dbReference>
<dbReference type="Pfam" id="PF13976">
    <property type="entry name" value="gag_pre-integrs"/>
    <property type="match status" value="1"/>
</dbReference>
<proteinExistence type="predicted"/>
<dbReference type="GO" id="GO:0004190">
    <property type="term" value="F:aspartic-type endopeptidase activity"/>
    <property type="evidence" value="ECO:0007669"/>
    <property type="project" value="UniProtKB-KW"/>
</dbReference>
<dbReference type="GO" id="GO:0008270">
    <property type="term" value="F:zinc ion binding"/>
    <property type="evidence" value="ECO:0007669"/>
    <property type="project" value="UniProtKB-KW"/>
</dbReference>
<keyword evidence="1" id="KW-0645">Protease</keyword>
<dbReference type="PANTHER" id="PTHR48475:SF1">
    <property type="entry name" value="RNASE H TYPE-1 DOMAIN-CONTAINING PROTEIN"/>
    <property type="match status" value="1"/>
</dbReference>
<dbReference type="Pfam" id="PF13456">
    <property type="entry name" value="RVT_3"/>
    <property type="match status" value="1"/>
</dbReference>
<name>A0A2N9EGG0_FAGSY</name>
<dbReference type="SUPFAM" id="SSF53098">
    <property type="entry name" value="Ribonuclease H-like"/>
    <property type="match status" value="3"/>
</dbReference>
<dbReference type="InterPro" id="IPR057670">
    <property type="entry name" value="SH3_retrovirus"/>
</dbReference>
<evidence type="ECO:0000256" key="3">
    <source>
        <dbReference type="SAM" id="MobiDB-lite"/>
    </source>
</evidence>
<dbReference type="Pfam" id="PF25597">
    <property type="entry name" value="SH3_retrovirus"/>
    <property type="match status" value="1"/>
</dbReference>